<keyword evidence="5 11" id="KW-0732">Signal</keyword>
<dbReference type="Gene3D" id="1.20.1530.20">
    <property type="match status" value="1"/>
</dbReference>
<feature type="transmembrane region" description="Helical" evidence="10">
    <location>
        <begin position="525"/>
        <end position="549"/>
    </location>
</feature>
<dbReference type="GO" id="GO:0015386">
    <property type="term" value="F:potassium:proton antiporter activity"/>
    <property type="evidence" value="ECO:0007669"/>
    <property type="project" value="InterPro"/>
</dbReference>
<dbReference type="InterPro" id="IPR038770">
    <property type="entry name" value="Na+/solute_symporter_sf"/>
</dbReference>
<evidence type="ECO:0000256" key="1">
    <source>
        <dbReference type="ARBA" id="ARBA00004141"/>
    </source>
</evidence>
<evidence type="ECO:0000256" key="2">
    <source>
        <dbReference type="ARBA" id="ARBA00022448"/>
    </source>
</evidence>
<gene>
    <name evidence="13" type="ORF">OSTQU699_LOCUS5023</name>
</gene>
<reference evidence="13" key="1">
    <citation type="submission" date="2020-12" db="EMBL/GenBank/DDBJ databases">
        <authorList>
            <person name="Iha C."/>
        </authorList>
    </citation>
    <scope>NUCLEOTIDE SEQUENCE</scope>
</reference>
<feature type="domain" description="Cation/H+ exchanger transmembrane" evidence="12">
    <location>
        <begin position="177"/>
        <end position="543"/>
    </location>
</feature>
<feature type="region of interest" description="Disordered" evidence="9">
    <location>
        <begin position="560"/>
        <end position="590"/>
    </location>
</feature>
<keyword evidence="14" id="KW-1185">Reference proteome</keyword>
<sequence>MPPSGSAARLAIACLLLAGAGWAKDAPQVPIGAGGSGGDERNGTKGSSTVGGKIGETVEGALKEEFREEVEEAERDRGRNFNETAHKSDAQLETVVKVPRHKAKVSNDSLGVGSDGSQHPLAESGTNSAAESSDGNENDVDRIIDSQDNVFILSTPQFFAALTLDPRLIKDLTILITTAAVTGMLFEAVGQPVINGYLIAGAMVGPGGLALIKELVQVESLSQLGVQFLLFYLGMEFSFAKMRVVGGVALIGGVIEGFIFVGAAASLATAFGGPLAQGIFLGALISMSSTSVVVKVLEAGRATASQHGQITIGTLILQDCTVGVMFAMMPILSGKHGADDVQTAMAIAGVLAKPGFSVAMAVLLARTVLPHVVRLLTRHASPDLFQVVLIALCLMSAWTTGWLGLSEELGAFMAGAMLSSVADHREAALRSVDGARNVFTTLFLTSIGLVMSPTFLWEHLWFLALGLAAVFACKVAIVAAVVAAFRFDFKTALMVGLNLAQISEFAFVLLSVAIDLALIEQEMYLMLIGVTALSLLITPAILPAARWWLFGLNAAPEDKLGSADPLREEESISEPGLAEDEESLFGSGNLQTIQRRNKSGVAQLQE</sequence>
<evidence type="ECO:0000259" key="12">
    <source>
        <dbReference type="Pfam" id="PF00999"/>
    </source>
</evidence>
<evidence type="ECO:0000256" key="8">
    <source>
        <dbReference type="ARBA" id="ARBA00023136"/>
    </source>
</evidence>
<dbReference type="Proteomes" id="UP000708148">
    <property type="component" value="Unassembled WGS sequence"/>
</dbReference>
<feature type="transmembrane region" description="Helical" evidence="10">
    <location>
        <begin position="344"/>
        <end position="364"/>
    </location>
</feature>
<comment type="caution">
    <text evidence="13">The sequence shown here is derived from an EMBL/GenBank/DDBJ whole genome shotgun (WGS) entry which is preliminary data.</text>
</comment>
<evidence type="ECO:0000256" key="5">
    <source>
        <dbReference type="ARBA" id="ARBA00022729"/>
    </source>
</evidence>
<evidence type="ECO:0000313" key="14">
    <source>
        <dbReference type="Proteomes" id="UP000708148"/>
    </source>
</evidence>
<dbReference type="EMBL" id="CAJHUC010001085">
    <property type="protein sequence ID" value="CAD7699664.1"/>
    <property type="molecule type" value="Genomic_DNA"/>
</dbReference>
<dbReference type="PANTHER" id="PTHR16254">
    <property type="entry name" value="POTASSIUM/PROTON ANTIPORTER-RELATED"/>
    <property type="match status" value="1"/>
</dbReference>
<feature type="compositionally biased region" description="Basic and acidic residues" evidence="9">
    <location>
        <begin position="74"/>
        <end position="90"/>
    </location>
</feature>
<keyword evidence="8 10" id="KW-0472">Membrane</keyword>
<feature type="transmembrane region" description="Helical" evidence="10">
    <location>
        <begin position="247"/>
        <end position="272"/>
    </location>
</feature>
<evidence type="ECO:0000313" key="13">
    <source>
        <dbReference type="EMBL" id="CAD7699664.1"/>
    </source>
</evidence>
<feature type="transmembrane region" description="Helical" evidence="10">
    <location>
        <begin position="384"/>
        <end position="403"/>
    </location>
</feature>
<accession>A0A8S1IXH2</accession>
<protein>
    <recommendedName>
        <fullName evidence="12">Cation/H+ exchanger transmembrane domain-containing protein</fullName>
    </recommendedName>
</protein>
<keyword evidence="6 10" id="KW-1133">Transmembrane helix</keyword>
<feature type="region of interest" description="Disordered" evidence="9">
    <location>
        <begin position="71"/>
        <end position="140"/>
    </location>
</feature>
<keyword evidence="7" id="KW-0406">Ion transport</keyword>
<feature type="compositionally biased region" description="Polar residues" evidence="9">
    <location>
        <begin position="124"/>
        <end position="135"/>
    </location>
</feature>
<evidence type="ECO:0000256" key="7">
    <source>
        <dbReference type="ARBA" id="ARBA00023065"/>
    </source>
</evidence>
<feature type="region of interest" description="Disordered" evidence="9">
    <location>
        <begin position="31"/>
        <end position="58"/>
    </location>
</feature>
<evidence type="ECO:0000256" key="4">
    <source>
        <dbReference type="ARBA" id="ARBA00022692"/>
    </source>
</evidence>
<evidence type="ECO:0000256" key="11">
    <source>
        <dbReference type="SAM" id="SignalP"/>
    </source>
</evidence>
<evidence type="ECO:0000256" key="3">
    <source>
        <dbReference type="ARBA" id="ARBA00022449"/>
    </source>
</evidence>
<feature type="chain" id="PRO_5035834506" description="Cation/H+ exchanger transmembrane domain-containing protein" evidence="11">
    <location>
        <begin position="24"/>
        <end position="606"/>
    </location>
</feature>
<feature type="signal peptide" evidence="11">
    <location>
        <begin position="1"/>
        <end position="23"/>
    </location>
</feature>
<feature type="transmembrane region" description="Helical" evidence="10">
    <location>
        <begin position="310"/>
        <end position="332"/>
    </location>
</feature>
<dbReference type="AlphaFoldDB" id="A0A8S1IXH2"/>
<proteinExistence type="predicted"/>
<evidence type="ECO:0000256" key="9">
    <source>
        <dbReference type="SAM" id="MobiDB-lite"/>
    </source>
</evidence>
<keyword evidence="2" id="KW-0813">Transport</keyword>
<keyword evidence="4 10" id="KW-0812">Transmembrane</keyword>
<dbReference type="GO" id="GO:0016020">
    <property type="term" value="C:membrane"/>
    <property type="evidence" value="ECO:0007669"/>
    <property type="project" value="UniProtKB-SubCell"/>
</dbReference>
<dbReference type="Pfam" id="PF00999">
    <property type="entry name" value="Na_H_Exchanger"/>
    <property type="match status" value="1"/>
</dbReference>
<dbReference type="PANTHER" id="PTHR16254:SF14">
    <property type="entry name" value="TRANSMEMBRANE AND COILED-COIL DOMAIN-CONTAINING PROTEIN 3"/>
    <property type="match status" value="1"/>
</dbReference>
<feature type="transmembrane region" description="Helical" evidence="10">
    <location>
        <begin position="278"/>
        <end position="298"/>
    </location>
</feature>
<evidence type="ECO:0000256" key="10">
    <source>
        <dbReference type="SAM" id="Phobius"/>
    </source>
</evidence>
<feature type="transmembrane region" description="Helical" evidence="10">
    <location>
        <begin position="462"/>
        <end position="485"/>
    </location>
</feature>
<dbReference type="OrthoDB" id="1654420at2759"/>
<comment type="subcellular location">
    <subcellularLocation>
        <location evidence="1">Membrane</location>
        <topology evidence="1">Multi-pass membrane protein</topology>
    </subcellularLocation>
</comment>
<dbReference type="InterPro" id="IPR006153">
    <property type="entry name" value="Cation/H_exchanger_TM"/>
</dbReference>
<name>A0A8S1IXH2_9CHLO</name>
<evidence type="ECO:0000256" key="6">
    <source>
        <dbReference type="ARBA" id="ARBA00022989"/>
    </source>
</evidence>
<feature type="compositionally biased region" description="Basic and acidic residues" evidence="9">
    <location>
        <begin position="560"/>
        <end position="570"/>
    </location>
</feature>
<keyword evidence="3" id="KW-0050">Antiport</keyword>
<dbReference type="InterPro" id="IPR045158">
    <property type="entry name" value="KEA4/5/6-like"/>
</dbReference>
<organism evidence="13 14">
    <name type="scientific">Ostreobium quekettii</name>
    <dbReference type="NCBI Taxonomy" id="121088"/>
    <lineage>
        <taxon>Eukaryota</taxon>
        <taxon>Viridiplantae</taxon>
        <taxon>Chlorophyta</taxon>
        <taxon>core chlorophytes</taxon>
        <taxon>Ulvophyceae</taxon>
        <taxon>TCBD clade</taxon>
        <taxon>Bryopsidales</taxon>
        <taxon>Ostreobineae</taxon>
        <taxon>Ostreobiaceae</taxon>
        <taxon>Ostreobium</taxon>
    </lineage>
</organism>
<feature type="transmembrane region" description="Helical" evidence="10">
    <location>
        <begin position="497"/>
        <end position="519"/>
    </location>
</feature>